<dbReference type="VEuPathDB" id="TriTrypDB:ADEAN_000360100"/>
<proteinExistence type="predicted"/>
<dbReference type="EMBL" id="LR877150">
    <property type="protein sequence ID" value="CAD2216140.1"/>
    <property type="molecule type" value="Genomic_DNA"/>
</dbReference>
<organism evidence="1 2">
    <name type="scientific">Angomonas deanei</name>
    <dbReference type="NCBI Taxonomy" id="59799"/>
    <lineage>
        <taxon>Eukaryota</taxon>
        <taxon>Discoba</taxon>
        <taxon>Euglenozoa</taxon>
        <taxon>Kinetoplastea</taxon>
        <taxon>Metakinetoplastina</taxon>
        <taxon>Trypanosomatida</taxon>
        <taxon>Trypanosomatidae</taxon>
        <taxon>Strigomonadinae</taxon>
        <taxon>Angomonas</taxon>
    </lineage>
</organism>
<keyword evidence="2" id="KW-1185">Reference proteome</keyword>
<gene>
    <name evidence="1" type="ORF">ADEAN_000360100</name>
</gene>
<dbReference type="Proteomes" id="UP000515908">
    <property type="component" value="Chromosome 06"/>
</dbReference>
<accession>A0A7G2C8F4</accession>
<sequence>MVGASKAITNIATDTLSPVVAHGVAGIADRASITAVHFAVCHFSPASFRVLLLTVYRHCYCAGRARTEYTSGVHQAQQEE</sequence>
<name>A0A7G2C8F4_9TRYP</name>
<protein>
    <submittedName>
        <fullName evidence="1">Uncharacterized protein</fullName>
    </submittedName>
</protein>
<reference evidence="1 2" key="1">
    <citation type="submission" date="2020-08" db="EMBL/GenBank/DDBJ databases">
        <authorList>
            <person name="Newling K."/>
            <person name="Davey J."/>
            <person name="Forrester S."/>
        </authorList>
    </citation>
    <scope>NUCLEOTIDE SEQUENCE [LARGE SCALE GENOMIC DNA]</scope>
    <source>
        <strain evidence="2">Crithidia deanei Carvalho (ATCC PRA-265)</strain>
    </source>
</reference>
<dbReference type="AlphaFoldDB" id="A0A7G2C8F4"/>
<evidence type="ECO:0000313" key="1">
    <source>
        <dbReference type="EMBL" id="CAD2216140.1"/>
    </source>
</evidence>
<evidence type="ECO:0000313" key="2">
    <source>
        <dbReference type="Proteomes" id="UP000515908"/>
    </source>
</evidence>